<dbReference type="OrthoDB" id="9812260at2"/>
<dbReference type="InterPro" id="IPR013656">
    <property type="entry name" value="PAS_4"/>
</dbReference>
<dbReference type="Pfam" id="PF08448">
    <property type="entry name" value="PAS_4"/>
    <property type="match status" value="1"/>
</dbReference>
<comment type="catalytic activity">
    <reaction evidence="3">
        <text>2 GTP = 3',3'-c-di-GMP + 2 diphosphate</text>
        <dbReference type="Rhea" id="RHEA:24898"/>
        <dbReference type="ChEBI" id="CHEBI:33019"/>
        <dbReference type="ChEBI" id="CHEBI:37565"/>
        <dbReference type="ChEBI" id="CHEBI:58805"/>
        <dbReference type="EC" id="2.7.7.65"/>
    </reaction>
</comment>
<dbReference type="EMBL" id="SACS01000003">
    <property type="protein sequence ID" value="RVU40846.1"/>
    <property type="molecule type" value="Genomic_DNA"/>
</dbReference>
<dbReference type="InterPro" id="IPR000014">
    <property type="entry name" value="PAS"/>
</dbReference>
<dbReference type="PANTHER" id="PTHR45138">
    <property type="entry name" value="REGULATORY COMPONENTS OF SENSORY TRANSDUCTION SYSTEM"/>
    <property type="match status" value="1"/>
</dbReference>
<name>A0A437R214_9GAMM</name>
<dbReference type="NCBIfam" id="TIGR00254">
    <property type="entry name" value="GGDEF"/>
    <property type="match status" value="1"/>
</dbReference>
<evidence type="ECO:0000256" key="1">
    <source>
        <dbReference type="ARBA" id="ARBA00001946"/>
    </source>
</evidence>
<organism evidence="5 6">
    <name type="scientific">Rheinheimera riviphila</name>
    <dbReference type="NCBI Taxonomy" id="1834037"/>
    <lineage>
        <taxon>Bacteria</taxon>
        <taxon>Pseudomonadati</taxon>
        <taxon>Pseudomonadota</taxon>
        <taxon>Gammaproteobacteria</taxon>
        <taxon>Chromatiales</taxon>
        <taxon>Chromatiaceae</taxon>
        <taxon>Rheinheimera</taxon>
    </lineage>
</organism>
<dbReference type="FunFam" id="3.30.70.270:FF:000001">
    <property type="entry name" value="Diguanylate cyclase domain protein"/>
    <property type="match status" value="1"/>
</dbReference>
<accession>A0A437R214</accession>
<evidence type="ECO:0000313" key="5">
    <source>
        <dbReference type="EMBL" id="RVU40846.1"/>
    </source>
</evidence>
<comment type="cofactor">
    <cofactor evidence="1">
        <name>Mg(2+)</name>
        <dbReference type="ChEBI" id="CHEBI:18420"/>
    </cofactor>
</comment>
<dbReference type="NCBIfam" id="TIGR00229">
    <property type="entry name" value="sensory_box"/>
    <property type="match status" value="1"/>
</dbReference>
<dbReference type="InterPro" id="IPR050469">
    <property type="entry name" value="Diguanylate_Cyclase"/>
</dbReference>
<reference evidence="5 6" key="1">
    <citation type="submission" date="2019-01" db="EMBL/GenBank/DDBJ databases">
        <authorList>
            <person name="Chen W.-M."/>
        </authorList>
    </citation>
    <scope>NUCLEOTIDE SEQUENCE [LARGE SCALE GENOMIC DNA]</scope>
    <source>
        <strain evidence="5 6">KYPC3</strain>
    </source>
</reference>
<dbReference type="InterPro" id="IPR000160">
    <property type="entry name" value="GGDEF_dom"/>
</dbReference>
<evidence type="ECO:0000256" key="3">
    <source>
        <dbReference type="ARBA" id="ARBA00034247"/>
    </source>
</evidence>
<dbReference type="Gene3D" id="3.30.70.270">
    <property type="match status" value="1"/>
</dbReference>
<evidence type="ECO:0000259" key="4">
    <source>
        <dbReference type="PROSITE" id="PS50887"/>
    </source>
</evidence>
<dbReference type="AlphaFoldDB" id="A0A437R214"/>
<sequence>MSQESDWSQRQLQIFKAIADNAGAVIGAKSLDGKYLYVNQQYGKLFHRPLADFLGQTDAQLFPPEIAAQFRRADVMAQKATQAFSVEEVVPVDGLERDFLSMKFPIFSEDGVLFATGLVAADISKIKDLQRQLQNMADHDVLTTCFNRRKIMEIAALHLKKAKRYQQELSVLVFDLDNFKQVNDNFGHAVGDCVLIGFVERVNAELRKPDELGRLGGEEFIAILPDTSAAAATALAERIRKKIASWYPAALQGQMQSCSIGIAGYSVSLQSLDELVAAADHAMYQAKASGRNCVRSF</sequence>
<dbReference type="SUPFAM" id="SSF55073">
    <property type="entry name" value="Nucleotide cyclase"/>
    <property type="match status" value="1"/>
</dbReference>
<dbReference type="Proteomes" id="UP000283077">
    <property type="component" value="Unassembled WGS sequence"/>
</dbReference>
<dbReference type="GO" id="GO:0043709">
    <property type="term" value="P:cell adhesion involved in single-species biofilm formation"/>
    <property type="evidence" value="ECO:0007669"/>
    <property type="project" value="TreeGrafter"/>
</dbReference>
<proteinExistence type="predicted"/>
<evidence type="ECO:0000313" key="6">
    <source>
        <dbReference type="Proteomes" id="UP000283077"/>
    </source>
</evidence>
<keyword evidence="6" id="KW-1185">Reference proteome</keyword>
<dbReference type="InterPro" id="IPR043128">
    <property type="entry name" value="Rev_trsase/Diguanyl_cyclase"/>
</dbReference>
<dbReference type="PANTHER" id="PTHR45138:SF9">
    <property type="entry name" value="DIGUANYLATE CYCLASE DGCM-RELATED"/>
    <property type="match status" value="1"/>
</dbReference>
<dbReference type="Pfam" id="PF00990">
    <property type="entry name" value="GGDEF"/>
    <property type="match status" value="1"/>
</dbReference>
<dbReference type="Gene3D" id="3.30.450.20">
    <property type="entry name" value="PAS domain"/>
    <property type="match status" value="1"/>
</dbReference>
<evidence type="ECO:0000256" key="2">
    <source>
        <dbReference type="ARBA" id="ARBA00012528"/>
    </source>
</evidence>
<gene>
    <name evidence="5" type="ORF">EOE67_04515</name>
</gene>
<protein>
    <recommendedName>
        <fullName evidence="2">diguanylate cyclase</fullName>
        <ecNumber evidence="2">2.7.7.65</ecNumber>
    </recommendedName>
</protein>
<dbReference type="RefSeq" id="WP_127697856.1">
    <property type="nucleotide sequence ID" value="NZ_SACS01000003.1"/>
</dbReference>
<dbReference type="InterPro" id="IPR029787">
    <property type="entry name" value="Nucleotide_cyclase"/>
</dbReference>
<dbReference type="PROSITE" id="PS50887">
    <property type="entry name" value="GGDEF"/>
    <property type="match status" value="1"/>
</dbReference>
<dbReference type="EC" id="2.7.7.65" evidence="2"/>
<dbReference type="SUPFAM" id="SSF55785">
    <property type="entry name" value="PYP-like sensor domain (PAS domain)"/>
    <property type="match status" value="1"/>
</dbReference>
<dbReference type="SMART" id="SM00267">
    <property type="entry name" value="GGDEF"/>
    <property type="match status" value="1"/>
</dbReference>
<dbReference type="CDD" id="cd00130">
    <property type="entry name" value="PAS"/>
    <property type="match status" value="1"/>
</dbReference>
<comment type="caution">
    <text evidence="5">The sequence shown here is derived from an EMBL/GenBank/DDBJ whole genome shotgun (WGS) entry which is preliminary data.</text>
</comment>
<dbReference type="CDD" id="cd01949">
    <property type="entry name" value="GGDEF"/>
    <property type="match status" value="1"/>
</dbReference>
<dbReference type="GO" id="GO:0052621">
    <property type="term" value="F:diguanylate cyclase activity"/>
    <property type="evidence" value="ECO:0007669"/>
    <property type="project" value="UniProtKB-EC"/>
</dbReference>
<dbReference type="GO" id="GO:0005886">
    <property type="term" value="C:plasma membrane"/>
    <property type="evidence" value="ECO:0007669"/>
    <property type="project" value="TreeGrafter"/>
</dbReference>
<dbReference type="InterPro" id="IPR035965">
    <property type="entry name" value="PAS-like_dom_sf"/>
</dbReference>
<dbReference type="SMART" id="SM00091">
    <property type="entry name" value="PAS"/>
    <property type="match status" value="1"/>
</dbReference>
<dbReference type="GO" id="GO:1902201">
    <property type="term" value="P:negative regulation of bacterial-type flagellum-dependent cell motility"/>
    <property type="evidence" value="ECO:0007669"/>
    <property type="project" value="TreeGrafter"/>
</dbReference>
<feature type="domain" description="GGDEF" evidence="4">
    <location>
        <begin position="167"/>
        <end position="297"/>
    </location>
</feature>